<dbReference type="InterPro" id="IPR036271">
    <property type="entry name" value="Tet_transcr_reg_TetR-rel_C_sf"/>
</dbReference>
<keyword evidence="5" id="KW-1185">Reference proteome</keyword>
<feature type="domain" description="HTH tetR-type" evidence="3">
    <location>
        <begin position="2"/>
        <end position="62"/>
    </location>
</feature>
<accession>A0A1I1AJ86</accession>
<dbReference type="STRING" id="84698.SAMN04488528_10359"/>
<gene>
    <name evidence="4" type="ORF">SAMN04488528_10359</name>
</gene>
<dbReference type="SUPFAM" id="SSF46689">
    <property type="entry name" value="Homeodomain-like"/>
    <property type="match status" value="1"/>
</dbReference>
<proteinExistence type="predicted"/>
<dbReference type="InterPro" id="IPR001647">
    <property type="entry name" value="HTH_TetR"/>
</dbReference>
<dbReference type="Proteomes" id="UP000198619">
    <property type="component" value="Unassembled WGS sequence"/>
</dbReference>
<dbReference type="SUPFAM" id="SSF48498">
    <property type="entry name" value="Tetracyclin repressor-like, C-terminal domain"/>
    <property type="match status" value="1"/>
</dbReference>
<dbReference type="GO" id="GO:0003677">
    <property type="term" value="F:DNA binding"/>
    <property type="evidence" value="ECO:0007669"/>
    <property type="project" value="UniProtKB-UniRule"/>
</dbReference>
<dbReference type="InterPro" id="IPR009057">
    <property type="entry name" value="Homeodomain-like_sf"/>
</dbReference>
<dbReference type="PANTHER" id="PTHR43479:SF11">
    <property type="entry name" value="ACREF_ENVCD OPERON REPRESSOR-RELATED"/>
    <property type="match status" value="1"/>
</dbReference>
<keyword evidence="1 2" id="KW-0238">DNA-binding</keyword>
<organism evidence="4 5">
    <name type="scientific">Clostridium frigidicarnis</name>
    <dbReference type="NCBI Taxonomy" id="84698"/>
    <lineage>
        <taxon>Bacteria</taxon>
        <taxon>Bacillati</taxon>
        <taxon>Bacillota</taxon>
        <taxon>Clostridia</taxon>
        <taxon>Eubacteriales</taxon>
        <taxon>Clostridiaceae</taxon>
        <taxon>Clostridium</taxon>
    </lineage>
</organism>
<dbReference type="Gene3D" id="1.10.10.60">
    <property type="entry name" value="Homeodomain-like"/>
    <property type="match status" value="1"/>
</dbReference>
<dbReference type="PROSITE" id="PS50977">
    <property type="entry name" value="HTH_TETR_2"/>
    <property type="match status" value="1"/>
</dbReference>
<dbReference type="OrthoDB" id="9785164at2"/>
<dbReference type="PRINTS" id="PR00455">
    <property type="entry name" value="HTHTETR"/>
</dbReference>
<dbReference type="EMBL" id="FOKI01000035">
    <property type="protein sequence ID" value="SFB36520.1"/>
    <property type="molecule type" value="Genomic_DNA"/>
</dbReference>
<dbReference type="RefSeq" id="WP_090042675.1">
    <property type="nucleotide sequence ID" value="NZ_FOKI01000035.1"/>
</dbReference>
<dbReference type="PROSITE" id="PS01081">
    <property type="entry name" value="HTH_TETR_1"/>
    <property type="match status" value="1"/>
</dbReference>
<evidence type="ECO:0000313" key="4">
    <source>
        <dbReference type="EMBL" id="SFB36520.1"/>
    </source>
</evidence>
<dbReference type="InterPro" id="IPR023772">
    <property type="entry name" value="DNA-bd_HTH_TetR-type_CS"/>
</dbReference>
<dbReference type="AlphaFoldDB" id="A0A1I1AJ86"/>
<evidence type="ECO:0000259" key="3">
    <source>
        <dbReference type="PROSITE" id="PS50977"/>
    </source>
</evidence>
<feature type="DNA-binding region" description="H-T-H motif" evidence="2">
    <location>
        <begin position="25"/>
        <end position="44"/>
    </location>
</feature>
<name>A0A1I1AJ86_9CLOT</name>
<evidence type="ECO:0000313" key="5">
    <source>
        <dbReference type="Proteomes" id="UP000198619"/>
    </source>
</evidence>
<sequence length="188" mass="21651">MNKTKKAIFQSAIKVFSYSGYNKATMDEIALSAGVAKGTLYYHFKSKEEIFNFIMSQGLDLIKQEVKEATDAEDDILLKIRTMVKVQLKLLYNNKDFFKVVMSQVWGQEVRHLELRRLLDEYLTILEVYLREAMEHNIIKKGDSKFMAYTFFGTLCSAAIFEFVHVGDKDIDELIDTLMGYALSGIQV</sequence>
<evidence type="ECO:0000256" key="1">
    <source>
        <dbReference type="ARBA" id="ARBA00023125"/>
    </source>
</evidence>
<dbReference type="Gene3D" id="1.10.357.10">
    <property type="entry name" value="Tetracycline Repressor, domain 2"/>
    <property type="match status" value="1"/>
</dbReference>
<protein>
    <submittedName>
        <fullName evidence="4">DNA-binding transcriptional regulator, AcrR family</fullName>
    </submittedName>
</protein>
<reference evidence="4 5" key="1">
    <citation type="submission" date="2016-10" db="EMBL/GenBank/DDBJ databases">
        <authorList>
            <person name="de Groot N.N."/>
        </authorList>
    </citation>
    <scope>NUCLEOTIDE SEQUENCE [LARGE SCALE GENOMIC DNA]</scope>
    <source>
        <strain evidence="4 5">DSM 12271</strain>
    </source>
</reference>
<evidence type="ECO:0000256" key="2">
    <source>
        <dbReference type="PROSITE-ProRule" id="PRU00335"/>
    </source>
</evidence>
<dbReference type="PANTHER" id="PTHR43479">
    <property type="entry name" value="ACREF/ENVCD OPERON REPRESSOR-RELATED"/>
    <property type="match status" value="1"/>
</dbReference>
<dbReference type="Pfam" id="PF00440">
    <property type="entry name" value="TetR_N"/>
    <property type="match status" value="1"/>
</dbReference>
<dbReference type="InterPro" id="IPR050624">
    <property type="entry name" value="HTH-type_Tx_Regulator"/>
</dbReference>